<dbReference type="InterPro" id="IPR033749">
    <property type="entry name" value="Polyprenyl_synt_CS"/>
</dbReference>
<dbReference type="GO" id="GO:0046872">
    <property type="term" value="F:metal ion binding"/>
    <property type="evidence" value="ECO:0007669"/>
    <property type="project" value="UniProtKB-KW"/>
</dbReference>
<sequence>MAYIPAPSPPRHSRPVPEGYLKDYFPTLEARVSRRADDELREASGMYKDWLRRGGYECTVPWVPNLGGIIALAMPETDPEKMADVGAASSFGFLEDSFYDGDAFGFTEFADKTEPEARDLLAKNYQNLINQLKSKIFCEMLEKDSNQNRYVQAYEEWVKACTERAGNLDGVEFDTLEEYMEQRLDHIGASCFWNMMPHLHGFNFTKEDYRKLNCAEILAYQLCILTNDLYSAENEWVAQVAMGKPGLPTSSLYIIMRLHDVSLGEAKEILKRKWLDIESSFLQVRERLIAECGPHLALEYARYLSCLQYAAAGLVIFSKEGPRYALHKDPENNPLCPRQEHKIKDLPRKTQSSSKNGPNPSPHTNGAPATGADSLTNGHAVENDHGHSELQNIEGELTAKLKTTSGMPETRADKAPWLSKYSKLSAEVNLEPYDYIKSMSSKGIRNVAIDALDIWYMVPQRSLEIIKNITGMLHTSSLIIDDIEDCSELRRGQPSAHMVFGVPQSINTANYLFVKCLFEAQKLSPSAVAIFEDELRNLHIGQGLDLHWTFHQECPSEVEYIQMIDGKTGGLFRMASRLMRDQATQNKDLEVEDLLTLIGRFFQIRDDHQNLGSVDYTRAKGSLSDLDEGKYSFMLIHALNNQKYNHQLKSLLQLRSQKGFLTEEQKDLIMKIMGRSNSMEYTAMVLKEISMEVEVKLGYIEAQLAERGFKEDKNWMIRAIMARLKLPDPITGSLMK</sequence>
<dbReference type="PANTHER" id="PTHR12001">
    <property type="entry name" value="GERANYLGERANYL PYROPHOSPHATE SYNTHASE"/>
    <property type="match status" value="1"/>
</dbReference>
<dbReference type="Proteomes" id="UP000475325">
    <property type="component" value="Unassembled WGS sequence"/>
</dbReference>
<gene>
    <name evidence="5" type="ORF">TWF102_011349</name>
    <name evidence="6" type="ORF">TWF703_002304</name>
</gene>
<evidence type="ECO:0000256" key="4">
    <source>
        <dbReference type="SAM" id="MobiDB-lite"/>
    </source>
</evidence>
<evidence type="ECO:0000313" key="6">
    <source>
        <dbReference type="EMBL" id="KAF3120866.1"/>
    </source>
</evidence>
<accession>A0A7C8NHC0</accession>
<dbReference type="EMBL" id="WIQW01000089">
    <property type="protein sequence ID" value="KAF3085572.1"/>
    <property type="molecule type" value="Genomic_DNA"/>
</dbReference>
<keyword evidence="2" id="KW-0479">Metal-binding</keyword>
<dbReference type="Pfam" id="PF00348">
    <property type="entry name" value="polyprenyl_synt"/>
    <property type="match status" value="1"/>
</dbReference>
<dbReference type="SFLD" id="SFLDS00005">
    <property type="entry name" value="Isoprenoid_Synthase_Type_I"/>
    <property type="match status" value="1"/>
</dbReference>
<dbReference type="AlphaFoldDB" id="A0A7C8NHC0"/>
<dbReference type="PANTHER" id="PTHR12001:SF72">
    <property type="entry name" value="THIJ_PFPI FAMILY PROTEIN (AFU_ORTHOLOGUE AFUA_3G01210)-RELATED"/>
    <property type="match status" value="1"/>
</dbReference>
<keyword evidence="3" id="KW-0460">Magnesium</keyword>
<dbReference type="Proteomes" id="UP000480548">
    <property type="component" value="Unassembled WGS sequence"/>
</dbReference>
<dbReference type="EMBL" id="WIQZ01000144">
    <property type="protein sequence ID" value="KAF3120866.1"/>
    <property type="molecule type" value="Genomic_DNA"/>
</dbReference>
<evidence type="ECO:0000256" key="2">
    <source>
        <dbReference type="ARBA" id="ARBA00022723"/>
    </source>
</evidence>
<dbReference type="InterPro" id="IPR008949">
    <property type="entry name" value="Isoprenoid_synthase_dom_sf"/>
</dbReference>
<organism evidence="5 7">
    <name type="scientific">Orbilia oligospora</name>
    <name type="common">Nematode-trapping fungus</name>
    <name type="synonym">Arthrobotrys oligospora</name>
    <dbReference type="NCBI Taxonomy" id="2813651"/>
    <lineage>
        <taxon>Eukaryota</taxon>
        <taxon>Fungi</taxon>
        <taxon>Dikarya</taxon>
        <taxon>Ascomycota</taxon>
        <taxon>Pezizomycotina</taxon>
        <taxon>Orbiliomycetes</taxon>
        <taxon>Orbiliales</taxon>
        <taxon>Orbiliaceae</taxon>
        <taxon>Orbilia</taxon>
    </lineage>
</organism>
<proteinExistence type="predicted"/>
<dbReference type="GO" id="GO:0046165">
    <property type="term" value="P:alcohol biosynthetic process"/>
    <property type="evidence" value="ECO:0007669"/>
    <property type="project" value="UniProtKB-ARBA"/>
</dbReference>
<protein>
    <submittedName>
        <fullName evidence="5">Uncharacterized protein</fullName>
    </submittedName>
</protein>
<dbReference type="GO" id="GO:0004659">
    <property type="term" value="F:prenyltransferase activity"/>
    <property type="evidence" value="ECO:0007669"/>
    <property type="project" value="InterPro"/>
</dbReference>
<dbReference type="GO" id="GO:0008299">
    <property type="term" value="P:isoprenoid biosynthetic process"/>
    <property type="evidence" value="ECO:0007669"/>
    <property type="project" value="InterPro"/>
</dbReference>
<dbReference type="InterPro" id="IPR000092">
    <property type="entry name" value="Polyprenyl_synt"/>
</dbReference>
<evidence type="ECO:0000313" key="8">
    <source>
        <dbReference type="Proteomes" id="UP000480548"/>
    </source>
</evidence>
<reference evidence="7 8" key="1">
    <citation type="submission" date="2019-06" db="EMBL/GenBank/DDBJ databases">
        <authorList>
            <person name="Palmer J.M."/>
        </authorList>
    </citation>
    <scope>NUCLEOTIDE SEQUENCE [LARGE SCALE GENOMIC DNA]</scope>
    <source>
        <strain evidence="5 7">TWF102</strain>
        <strain evidence="6 8">TWF703</strain>
    </source>
</reference>
<feature type="region of interest" description="Disordered" evidence="4">
    <location>
        <begin position="328"/>
        <end position="383"/>
    </location>
</feature>
<feature type="compositionally biased region" description="Polar residues" evidence="4">
    <location>
        <begin position="349"/>
        <end position="364"/>
    </location>
</feature>
<evidence type="ECO:0000313" key="5">
    <source>
        <dbReference type="EMBL" id="KAF3085572.1"/>
    </source>
</evidence>
<name>A0A7C8NHC0_ORBOL</name>
<feature type="compositionally biased region" description="Basic and acidic residues" evidence="4">
    <location>
        <begin position="338"/>
        <end position="348"/>
    </location>
</feature>
<evidence type="ECO:0000313" key="7">
    <source>
        <dbReference type="Proteomes" id="UP000475325"/>
    </source>
</evidence>
<keyword evidence="1" id="KW-0808">Transferase</keyword>
<dbReference type="Gene3D" id="1.10.600.10">
    <property type="entry name" value="Farnesyl Diphosphate Synthase"/>
    <property type="match status" value="2"/>
</dbReference>
<dbReference type="SUPFAM" id="SSF48576">
    <property type="entry name" value="Terpenoid synthases"/>
    <property type="match status" value="2"/>
</dbReference>
<dbReference type="PROSITE" id="PS00723">
    <property type="entry name" value="POLYPRENYL_SYNTHASE_1"/>
    <property type="match status" value="1"/>
</dbReference>
<evidence type="ECO:0000256" key="3">
    <source>
        <dbReference type="ARBA" id="ARBA00022842"/>
    </source>
</evidence>
<dbReference type="GO" id="GO:0043386">
    <property type="term" value="P:mycotoxin biosynthetic process"/>
    <property type="evidence" value="ECO:0007669"/>
    <property type="project" value="UniProtKB-ARBA"/>
</dbReference>
<evidence type="ECO:0000256" key="1">
    <source>
        <dbReference type="ARBA" id="ARBA00022679"/>
    </source>
</evidence>
<comment type="caution">
    <text evidence="5">The sequence shown here is derived from an EMBL/GenBank/DDBJ whole genome shotgun (WGS) entry which is preliminary data.</text>
</comment>
<dbReference type="Pfam" id="PF19086">
    <property type="entry name" value="Terpene_syn_C_2"/>
    <property type="match status" value="1"/>
</dbReference>